<evidence type="ECO:0000313" key="1">
    <source>
        <dbReference type="EMBL" id="CAF1536940.1"/>
    </source>
</evidence>
<gene>
    <name evidence="1" type="ORF">BJG266_LOCUS45305</name>
    <name evidence="2" type="ORF">QVE165_LOCUS62296</name>
</gene>
<sequence length="158" mass="18046">MDPTEVIFDFEMVGGVKEKLRQIKKVVELTFEHSRTLTIMNVQPTQFILLCQMNPAQLTFGRFNYRIWVGLPDPESHKLILQECTKNLPVLEKSFPTKLTDETLHLGGSLLRKIIEQAHKLAIKRSIGTGQPTEITTNDIEKAIKVCKKLKDSSEKNK</sequence>
<dbReference type="InterPro" id="IPR027417">
    <property type="entry name" value="P-loop_NTPase"/>
</dbReference>
<dbReference type="Gene3D" id="3.40.50.300">
    <property type="entry name" value="P-loop containing nucleotide triphosphate hydrolases"/>
    <property type="match status" value="1"/>
</dbReference>
<proteinExistence type="predicted"/>
<evidence type="ECO:0000313" key="4">
    <source>
        <dbReference type="Proteomes" id="UP000663877"/>
    </source>
</evidence>
<dbReference type="SUPFAM" id="SSF52540">
    <property type="entry name" value="P-loop containing nucleoside triphosphate hydrolases"/>
    <property type="match status" value="1"/>
</dbReference>
<evidence type="ECO:0000313" key="2">
    <source>
        <dbReference type="EMBL" id="CAF1655914.1"/>
    </source>
</evidence>
<dbReference type="Gene3D" id="1.10.8.60">
    <property type="match status" value="1"/>
</dbReference>
<comment type="caution">
    <text evidence="1">The sequence shown here is derived from an EMBL/GenBank/DDBJ whole genome shotgun (WGS) entry which is preliminary data.</text>
</comment>
<organism evidence="1 4">
    <name type="scientific">Adineta steineri</name>
    <dbReference type="NCBI Taxonomy" id="433720"/>
    <lineage>
        <taxon>Eukaryota</taxon>
        <taxon>Metazoa</taxon>
        <taxon>Spiralia</taxon>
        <taxon>Gnathifera</taxon>
        <taxon>Rotifera</taxon>
        <taxon>Eurotatoria</taxon>
        <taxon>Bdelloidea</taxon>
        <taxon>Adinetida</taxon>
        <taxon>Adinetidae</taxon>
        <taxon>Adineta</taxon>
    </lineage>
</organism>
<dbReference type="EMBL" id="CAJNOI010004083">
    <property type="protein sequence ID" value="CAF1536940.1"/>
    <property type="molecule type" value="Genomic_DNA"/>
</dbReference>
<name>A0A815W3G4_9BILA</name>
<reference evidence="1" key="1">
    <citation type="submission" date="2021-02" db="EMBL/GenBank/DDBJ databases">
        <authorList>
            <person name="Nowell W R."/>
        </authorList>
    </citation>
    <scope>NUCLEOTIDE SEQUENCE</scope>
</reference>
<keyword evidence="3" id="KW-1185">Reference proteome</keyword>
<dbReference type="Proteomes" id="UP000663877">
    <property type="component" value="Unassembled WGS sequence"/>
</dbReference>
<dbReference type="EMBL" id="CAJNOM010004459">
    <property type="protein sequence ID" value="CAF1655914.1"/>
    <property type="molecule type" value="Genomic_DNA"/>
</dbReference>
<dbReference type="Proteomes" id="UP000663832">
    <property type="component" value="Unassembled WGS sequence"/>
</dbReference>
<protein>
    <submittedName>
        <fullName evidence="1">Uncharacterized protein</fullName>
    </submittedName>
</protein>
<dbReference type="AlphaFoldDB" id="A0A815W3G4"/>
<accession>A0A815W3G4</accession>
<evidence type="ECO:0000313" key="3">
    <source>
        <dbReference type="Proteomes" id="UP000663832"/>
    </source>
</evidence>